<dbReference type="EMBL" id="LR590463">
    <property type="protein sequence ID" value="VTP65864.1"/>
    <property type="molecule type" value="Genomic_DNA"/>
</dbReference>
<organism evidence="1 2">
    <name type="scientific">Serratia rubidaea</name>
    <name type="common">Serratia marinorubra</name>
    <dbReference type="NCBI Taxonomy" id="61652"/>
    <lineage>
        <taxon>Bacteria</taxon>
        <taxon>Pseudomonadati</taxon>
        <taxon>Pseudomonadota</taxon>
        <taxon>Gammaproteobacteria</taxon>
        <taxon>Enterobacterales</taxon>
        <taxon>Yersiniaceae</taxon>
        <taxon>Serratia</taxon>
    </lineage>
</organism>
<dbReference type="Proteomes" id="UP000307968">
    <property type="component" value="Chromosome"/>
</dbReference>
<reference evidence="1 2" key="1">
    <citation type="submission" date="2019-05" db="EMBL/GenBank/DDBJ databases">
        <authorList>
            <consortium name="Pathogen Informatics"/>
        </authorList>
    </citation>
    <scope>NUCLEOTIDE SEQUENCE [LARGE SCALE GENOMIC DNA]</scope>
    <source>
        <strain evidence="1 2">NCTC12971</strain>
    </source>
</reference>
<protein>
    <submittedName>
        <fullName evidence="1">Uncharacterized protein</fullName>
    </submittedName>
</protein>
<name>A0A4U9HNY4_SERRU</name>
<evidence type="ECO:0000313" key="2">
    <source>
        <dbReference type="Proteomes" id="UP000307968"/>
    </source>
</evidence>
<sequence>MASYRSGGELGGTVHIAGPSDFIYSRIAAGLAPLMAQGFRIRIHTGNPGTNLRTVK</sequence>
<evidence type="ECO:0000313" key="1">
    <source>
        <dbReference type="EMBL" id="VTP65864.1"/>
    </source>
</evidence>
<proteinExistence type="predicted"/>
<dbReference type="AlphaFoldDB" id="A0A4U9HNY4"/>
<accession>A0A4U9HNY4</accession>
<gene>
    <name evidence="1" type="ORF">NCTC12971_04296</name>
</gene>